<dbReference type="Gene3D" id="3.30.1180.10">
    <property type="match status" value="1"/>
</dbReference>
<dbReference type="InterPro" id="IPR050270">
    <property type="entry name" value="DegV_domain_contain"/>
</dbReference>
<dbReference type="PANTHER" id="PTHR33434">
    <property type="entry name" value="DEGV DOMAIN-CONTAINING PROTEIN DR_1986-RELATED"/>
    <property type="match status" value="1"/>
</dbReference>
<keyword evidence="1" id="KW-0446">Lipid-binding</keyword>
<dbReference type="Pfam" id="PF02645">
    <property type="entry name" value="DegV"/>
    <property type="match status" value="1"/>
</dbReference>
<organism evidence="2 4">
    <name type="scientific">Ardenticatena maritima</name>
    <dbReference type="NCBI Taxonomy" id="872965"/>
    <lineage>
        <taxon>Bacteria</taxon>
        <taxon>Bacillati</taxon>
        <taxon>Chloroflexota</taxon>
        <taxon>Ardenticatenia</taxon>
        <taxon>Ardenticatenales</taxon>
        <taxon>Ardenticatenaceae</taxon>
        <taxon>Ardenticatena</taxon>
    </lineage>
</organism>
<dbReference type="PANTHER" id="PTHR33434:SF2">
    <property type="entry name" value="FATTY ACID-BINDING PROTEIN TM_1468"/>
    <property type="match status" value="1"/>
</dbReference>
<comment type="caution">
    <text evidence="2">The sequence shown here is derived from an EMBL/GenBank/DDBJ whole genome shotgun (WGS) entry which is preliminary data.</text>
</comment>
<dbReference type="GO" id="GO:0008289">
    <property type="term" value="F:lipid binding"/>
    <property type="evidence" value="ECO:0007669"/>
    <property type="project" value="UniProtKB-KW"/>
</dbReference>
<dbReference type="RefSeq" id="WP_054492085.1">
    <property type="nucleotide sequence ID" value="NZ_BBZA01000034.1"/>
</dbReference>
<dbReference type="NCBIfam" id="TIGR00762">
    <property type="entry name" value="DegV"/>
    <property type="match status" value="1"/>
</dbReference>
<evidence type="ECO:0000313" key="4">
    <source>
        <dbReference type="Proteomes" id="UP000037784"/>
    </source>
</evidence>
<sequence length="296" mass="32795">MSKIAIITDSTADLTPAEQAEFGIHVVPLNIHIGDKVYQDGVDLDRESFFHMLRDPSMPTPYTSPPTVQQFVDVYTQAVDALTDDPNEVVDIISLHISREMSKTIEVAQQAALQMVGRANVHIVDSRLTSVGLGLLAKEAAKAIQAGYSIEEAVRMLRGLVNHVYIVFFVETLDFLQRGGQIGPAQVLLGTMLNIKPILMIEEGQIEPLEKVRTREKAIEKLAEFVAEFGYIEHITILHHHGDPNEIEHLITLIRNQRPDVSLDVREYGPVLAVHVGPDALGVMVSEGLTDNPWDV</sequence>
<accession>A0A0M8K5K8</accession>
<dbReference type="InParanoid" id="A0A0M8K5K8"/>
<dbReference type="STRING" id="872965.SE16_13420"/>
<keyword evidence="4" id="KW-1185">Reference proteome</keyword>
<dbReference type="PATRIC" id="fig|872965.6.peg.2323"/>
<name>A0A0M8K5K8_9CHLR</name>
<dbReference type="EMBL" id="LGKN01000009">
    <property type="protein sequence ID" value="KPL86324.1"/>
    <property type="molecule type" value="Genomic_DNA"/>
</dbReference>
<dbReference type="AlphaFoldDB" id="A0A0M8K5K8"/>
<evidence type="ECO:0000313" key="5">
    <source>
        <dbReference type="Proteomes" id="UP000050502"/>
    </source>
</evidence>
<dbReference type="PROSITE" id="PS51482">
    <property type="entry name" value="DEGV"/>
    <property type="match status" value="1"/>
</dbReference>
<dbReference type="InterPro" id="IPR003797">
    <property type="entry name" value="DegV"/>
</dbReference>
<reference evidence="4" key="3">
    <citation type="submission" date="2015-08" db="EMBL/GenBank/DDBJ databases">
        <title>Draft Genome Sequence of a Heterotrophic Facultative Anaerobic Bacterium Ardenticatena maritima Strain 110S.</title>
        <authorList>
            <person name="Kawaichi S."/>
            <person name="Yoshida T."/>
            <person name="Sako Y."/>
            <person name="Nakamura R."/>
        </authorList>
    </citation>
    <scope>NUCLEOTIDE SEQUENCE [LARGE SCALE GENOMIC DNA]</scope>
    <source>
        <strain evidence="4">110S</strain>
    </source>
</reference>
<evidence type="ECO:0008006" key="6">
    <source>
        <dbReference type="Google" id="ProtNLM"/>
    </source>
</evidence>
<dbReference type="SUPFAM" id="SSF82549">
    <property type="entry name" value="DAK1/DegV-like"/>
    <property type="match status" value="1"/>
</dbReference>
<dbReference type="OrthoDB" id="9780660at2"/>
<gene>
    <name evidence="2" type="ORF">ARMA_0588</name>
    <name evidence="3" type="ORF">SE16_13420</name>
</gene>
<dbReference type="EMBL" id="BBZA01000034">
    <property type="protein sequence ID" value="GAP62165.1"/>
    <property type="molecule type" value="Genomic_DNA"/>
</dbReference>
<evidence type="ECO:0000313" key="3">
    <source>
        <dbReference type="EMBL" id="KPL86324.1"/>
    </source>
</evidence>
<evidence type="ECO:0000256" key="1">
    <source>
        <dbReference type="ARBA" id="ARBA00023121"/>
    </source>
</evidence>
<dbReference type="Proteomes" id="UP000037784">
    <property type="component" value="Unassembled WGS sequence"/>
</dbReference>
<evidence type="ECO:0000313" key="2">
    <source>
        <dbReference type="EMBL" id="GAP62165.1"/>
    </source>
</evidence>
<dbReference type="Gene3D" id="3.40.50.10170">
    <property type="match status" value="1"/>
</dbReference>
<reference evidence="3 5" key="2">
    <citation type="submission" date="2015-07" db="EMBL/GenBank/DDBJ databases">
        <title>Whole genome sequence of Ardenticatena maritima DSM 23922.</title>
        <authorList>
            <person name="Hemp J."/>
            <person name="Ward L.M."/>
            <person name="Pace L.A."/>
            <person name="Fischer W.W."/>
        </authorList>
    </citation>
    <scope>NUCLEOTIDE SEQUENCE [LARGE SCALE GENOMIC DNA]</scope>
    <source>
        <strain evidence="3 5">110S</strain>
    </source>
</reference>
<protein>
    <recommendedName>
        <fullName evidence="6">DegV family protein</fullName>
    </recommendedName>
</protein>
<proteinExistence type="predicted"/>
<dbReference type="Proteomes" id="UP000050502">
    <property type="component" value="Unassembled WGS sequence"/>
</dbReference>
<dbReference type="InterPro" id="IPR043168">
    <property type="entry name" value="DegV_C"/>
</dbReference>
<reference evidence="2 4" key="1">
    <citation type="journal article" date="2015" name="Genome Announc.">
        <title>Draft Genome Sequence of a Heterotrophic Facultative Anaerobic Thermophilic Bacterium, Ardenticatena maritima Strain 110ST.</title>
        <authorList>
            <person name="Kawaichi S."/>
            <person name="Yoshida T."/>
            <person name="Sako Y."/>
            <person name="Nakamura R."/>
        </authorList>
    </citation>
    <scope>NUCLEOTIDE SEQUENCE [LARGE SCALE GENOMIC DNA]</scope>
    <source>
        <strain evidence="2 4">110S</strain>
    </source>
</reference>